<reference evidence="2 3" key="1">
    <citation type="submission" date="2024-07" db="EMBL/GenBank/DDBJ databases">
        <title>Chromosome-level genome assembly of the water stick insect Ranatra chinensis (Heteroptera: Nepidae).</title>
        <authorList>
            <person name="Liu X."/>
        </authorList>
    </citation>
    <scope>NUCLEOTIDE SEQUENCE [LARGE SCALE GENOMIC DNA]</scope>
    <source>
        <strain evidence="2">Cailab_2021Rc</strain>
        <tissue evidence="2">Muscle</tissue>
    </source>
</reference>
<feature type="compositionally biased region" description="Polar residues" evidence="1">
    <location>
        <begin position="66"/>
        <end position="76"/>
    </location>
</feature>
<proteinExistence type="predicted"/>
<organism evidence="2 3">
    <name type="scientific">Ranatra chinensis</name>
    <dbReference type="NCBI Taxonomy" id="642074"/>
    <lineage>
        <taxon>Eukaryota</taxon>
        <taxon>Metazoa</taxon>
        <taxon>Ecdysozoa</taxon>
        <taxon>Arthropoda</taxon>
        <taxon>Hexapoda</taxon>
        <taxon>Insecta</taxon>
        <taxon>Pterygota</taxon>
        <taxon>Neoptera</taxon>
        <taxon>Paraneoptera</taxon>
        <taxon>Hemiptera</taxon>
        <taxon>Heteroptera</taxon>
        <taxon>Panheteroptera</taxon>
        <taxon>Nepomorpha</taxon>
        <taxon>Nepidae</taxon>
        <taxon>Ranatrinae</taxon>
        <taxon>Ranatra</taxon>
    </lineage>
</organism>
<dbReference type="Proteomes" id="UP001558652">
    <property type="component" value="Unassembled WGS sequence"/>
</dbReference>
<comment type="caution">
    <text evidence="2">The sequence shown here is derived from an EMBL/GenBank/DDBJ whole genome shotgun (WGS) entry which is preliminary data.</text>
</comment>
<feature type="region of interest" description="Disordered" evidence="1">
    <location>
        <begin position="18"/>
        <end position="129"/>
    </location>
</feature>
<gene>
    <name evidence="2" type="ORF">AAG570_005781</name>
</gene>
<name>A0ABD0XYG6_9HEMI</name>
<dbReference type="AlphaFoldDB" id="A0ABD0XYG6"/>
<evidence type="ECO:0000313" key="3">
    <source>
        <dbReference type="Proteomes" id="UP001558652"/>
    </source>
</evidence>
<evidence type="ECO:0000313" key="2">
    <source>
        <dbReference type="EMBL" id="KAL1116286.1"/>
    </source>
</evidence>
<protein>
    <submittedName>
        <fullName evidence="2">Uncharacterized protein</fullName>
    </submittedName>
</protein>
<accession>A0ABD0XYG6</accession>
<feature type="compositionally biased region" description="Polar residues" evidence="1">
    <location>
        <begin position="101"/>
        <end position="110"/>
    </location>
</feature>
<sequence>MITRLLFRVIGRVVLQGGGGILGGGGGGGGESRISITLPTYPPLPDDDEETPTEESPSTDQDGATAGSSDSTTPSPAVTLKFRLRTGGVRARESERKNGSPIESTTQNSPRLKDITLPHYKKPVGHPDY</sequence>
<feature type="compositionally biased region" description="Basic residues" evidence="1">
    <location>
        <begin position="119"/>
        <end position="129"/>
    </location>
</feature>
<feature type="compositionally biased region" description="Gly residues" evidence="1">
    <location>
        <begin position="18"/>
        <end position="31"/>
    </location>
</feature>
<dbReference type="EMBL" id="JBFDAA010000018">
    <property type="protein sequence ID" value="KAL1116286.1"/>
    <property type="molecule type" value="Genomic_DNA"/>
</dbReference>
<evidence type="ECO:0000256" key="1">
    <source>
        <dbReference type="SAM" id="MobiDB-lite"/>
    </source>
</evidence>
<keyword evidence="3" id="KW-1185">Reference proteome</keyword>